<dbReference type="PANTHER" id="PTHR35477">
    <property type="entry name" value="OS06G0728500 PROTEIN"/>
    <property type="match status" value="1"/>
</dbReference>
<dbReference type="AlphaFoldDB" id="A0AAQ3L1A0"/>
<sequence>MDSFNVNTHLPPRKRLLAELKKENPEFGFLPPVPFISGDLGAQLRDVVRSPGSTLEEIVEVSNSVALAAHEIAEAARDSAIEKAAAAAKAKAAAKSALLFLDSISRNRMSSKVGLSKTKVRKKQIPIKLLYKTNHAARSQEADEDLARKLHHAMNSSPRISKRKHRNFCKFGKEDLNDVDLVCCENSHDLHGGVRLSNKSIIES</sequence>
<dbReference type="EMBL" id="CP136898">
    <property type="protein sequence ID" value="WOL18912.1"/>
    <property type="molecule type" value="Genomic_DNA"/>
</dbReference>
<accession>A0AAQ3L1A0</accession>
<organism evidence="1 2">
    <name type="scientific">Canna indica</name>
    <name type="common">Indian-shot</name>
    <dbReference type="NCBI Taxonomy" id="4628"/>
    <lineage>
        <taxon>Eukaryota</taxon>
        <taxon>Viridiplantae</taxon>
        <taxon>Streptophyta</taxon>
        <taxon>Embryophyta</taxon>
        <taxon>Tracheophyta</taxon>
        <taxon>Spermatophyta</taxon>
        <taxon>Magnoliopsida</taxon>
        <taxon>Liliopsida</taxon>
        <taxon>Zingiberales</taxon>
        <taxon>Cannaceae</taxon>
        <taxon>Canna</taxon>
    </lineage>
</organism>
<keyword evidence="2" id="KW-1185">Reference proteome</keyword>
<evidence type="ECO:0000313" key="2">
    <source>
        <dbReference type="Proteomes" id="UP001327560"/>
    </source>
</evidence>
<proteinExistence type="predicted"/>
<dbReference type="Proteomes" id="UP001327560">
    <property type="component" value="Chromosome 9"/>
</dbReference>
<protein>
    <submittedName>
        <fullName evidence="1">Uncharacterized protein</fullName>
    </submittedName>
</protein>
<name>A0AAQ3L1A0_9LILI</name>
<evidence type="ECO:0000313" key="1">
    <source>
        <dbReference type="EMBL" id="WOL18912.1"/>
    </source>
</evidence>
<gene>
    <name evidence="1" type="ORF">Cni_G27709</name>
</gene>
<dbReference type="PANTHER" id="PTHR35477:SF1">
    <property type="entry name" value="OS06G0728500 PROTEIN"/>
    <property type="match status" value="1"/>
</dbReference>
<reference evidence="1 2" key="1">
    <citation type="submission" date="2023-10" db="EMBL/GenBank/DDBJ databases">
        <title>Chromosome-scale genome assembly provides insights into flower coloration mechanisms of Canna indica.</title>
        <authorList>
            <person name="Li C."/>
        </authorList>
    </citation>
    <scope>NUCLEOTIDE SEQUENCE [LARGE SCALE GENOMIC DNA]</scope>
    <source>
        <tissue evidence="1">Flower</tissue>
    </source>
</reference>